<evidence type="ECO:0000313" key="2">
    <source>
        <dbReference type="EMBL" id="KAF7807450.1"/>
    </source>
</evidence>
<feature type="compositionally biased region" description="Low complexity" evidence="1">
    <location>
        <begin position="1"/>
        <end position="16"/>
    </location>
</feature>
<dbReference type="GO" id="GO:1990904">
    <property type="term" value="C:ribonucleoprotein complex"/>
    <property type="evidence" value="ECO:0007669"/>
    <property type="project" value="UniProtKB-KW"/>
</dbReference>
<feature type="compositionally biased region" description="Polar residues" evidence="1">
    <location>
        <begin position="17"/>
        <end position="30"/>
    </location>
</feature>
<reference evidence="2" key="1">
    <citation type="submission" date="2020-09" db="EMBL/GenBank/DDBJ databases">
        <title>Genome-Enabled Discovery of Anthraquinone Biosynthesis in Senna tora.</title>
        <authorList>
            <person name="Kang S.-H."/>
            <person name="Pandey R.P."/>
            <person name="Lee C.-M."/>
            <person name="Sim J.-S."/>
            <person name="Jeong J.-T."/>
            <person name="Choi B.-S."/>
            <person name="Jung M."/>
            <person name="Ginzburg D."/>
            <person name="Zhao K."/>
            <person name="Won S.Y."/>
            <person name="Oh T.-J."/>
            <person name="Yu Y."/>
            <person name="Kim N.-H."/>
            <person name="Lee O.R."/>
            <person name="Lee T.-H."/>
            <person name="Bashyal P."/>
            <person name="Kim T.-S."/>
            <person name="Lee W.-H."/>
            <person name="Kawkins C."/>
            <person name="Kim C.-K."/>
            <person name="Kim J.S."/>
            <person name="Ahn B.O."/>
            <person name="Rhee S.Y."/>
            <person name="Sohng J.K."/>
        </authorList>
    </citation>
    <scope>NUCLEOTIDE SEQUENCE</scope>
    <source>
        <tissue evidence="2">Leaf</tissue>
    </source>
</reference>
<evidence type="ECO:0000256" key="1">
    <source>
        <dbReference type="SAM" id="MobiDB-lite"/>
    </source>
</evidence>
<dbReference type="EMBL" id="JAAIUW010000012">
    <property type="protein sequence ID" value="KAF7807450.1"/>
    <property type="molecule type" value="Genomic_DNA"/>
</dbReference>
<name>A0A834SR63_9FABA</name>
<keyword evidence="3" id="KW-1185">Reference proteome</keyword>
<proteinExistence type="predicted"/>
<evidence type="ECO:0000313" key="3">
    <source>
        <dbReference type="Proteomes" id="UP000634136"/>
    </source>
</evidence>
<dbReference type="Proteomes" id="UP000634136">
    <property type="component" value="Unassembled WGS sequence"/>
</dbReference>
<feature type="region of interest" description="Disordered" evidence="1">
    <location>
        <begin position="1"/>
        <end position="30"/>
    </location>
</feature>
<comment type="caution">
    <text evidence="2">The sequence shown here is derived from an EMBL/GenBank/DDBJ whole genome shotgun (WGS) entry which is preliminary data.</text>
</comment>
<accession>A0A834SR63</accession>
<organism evidence="2 3">
    <name type="scientific">Senna tora</name>
    <dbReference type="NCBI Taxonomy" id="362788"/>
    <lineage>
        <taxon>Eukaryota</taxon>
        <taxon>Viridiplantae</taxon>
        <taxon>Streptophyta</taxon>
        <taxon>Embryophyta</taxon>
        <taxon>Tracheophyta</taxon>
        <taxon>Spermatophyta</taxon>
        <taxon>Magnoliopsida</taxon>
        <taxon>eudicotyledons</taxon>
        <taxon>Gunneridae</taxon>
        <taxon>Pentapetalae</taxon>
        <taxon>rosids</taxon>
        <taxon>fabids</taxon>
        <taxon>Fabales</taxon>
        <taxon>Fabaceae</taxon>
        <taxon>Caesalpinioideae</taxon>
        <taxon>Cassia clade</taxon>
        <taxon>Senna</taxon>
    </lineage>
</organism>
<sequence>MASSSSPSLQLQHPLSAKSSNRFQPSLLPSSHLKSVNGIICSIMECCKVEAKKDVPGDDQNILNRSSGSIHGSHGPRCTRKIFAGGLALTVRDHI</sequence>
<gene>
    <name evidence="2" type="ORF">G2W53_039611</name>
</gene>
<dbReference type="AlphaFoldDB" id="A0A834SR63"/>
<protein>
    <submittedName>
        <fullName evidence="2">Heterogeneous nuclear ribonucleoprotein 1</fullName>
    </submittedName>
</protein>
<dbReference type="OrthoDB" id="1875751at2759"/>
<keyword evidence="2" id="KW-0687">Ribonucleoprotein</keyword>